<protein>
    <recommendedName>
        <fullName evidence="8">Protein kinase domain-containing protein</fullName>
    </recommendedName>
</protein>
<proteinExistence type="predicted"/>
<dbReference type="PROSITE" id="PS00107">
    <property type="entry name" value="PROTEIN_KINASE_ATP"/>
    <property type="match status" value="1"/>
</dbReference>
<comment type="caution">
    <text evidence="9">The sequence shown here is derived from an EMBL/GenBank/DDBJ whole genome shotgun (WGS) entry which is preliminary data.</text>
</comment>
<evidence type="ECO:0000259" key="8">
    <source>
        <dbReference type="PROSITE" id="PS50011"/>
    </source>
</evidence>
<keyword evidence="7" id="KW-0812">Transmembrane</keyword>
<keyword evidence="2 6" id="KW-0547">Nucleotide-binding</keyword>
<dbReference type="PROSITE" id="PS50011">
    <property type="entry name" value="PROTEIN_KINASE_DOM"/>
    <property type="match status" value="1"/>
</dbReference>
<dbReference type="PROSITE" id="PS50082">
    <property type="entry name" value="WD_REPEATS_2"/>
    <property type="match status" value="1"/>
</dbReference>
<feature type="binding site" evidence="6">
    <location>
        <position position="70"/>
    </location>
    <ligand>
        <name>ATP</name>
        <dbReference type="ChEBI" id="CHEBI:30616"/>
    </ligand>
</feature>
<dbReference type="PANTHER" id="PTHR43289:SF6">
    <property type="entry name" value="SERINE_THREONINE-PROTEIN KINASE NEKL-3"/>
    <property type="match status" value="1"/>
</dbReference>
<keyword evidence="7" id="KW-1133">Transmembrane helix</keyword>
<evidence type="ECO:0000256" key="7">
    <source>
        <dbReference type="SAM" id="Phobius"/>
    </source>
</evidence>
<dbReference type="Gene3D" id="2.130.10.10">
    <property type="entry name" value="YVTN repeat-like/Quinoprotein amine dehydrogenase"/>
    <property type="match status" value="2"/>
</dbReference>
<name>A0A918TZ06_9BACT</name>
<dbReference type="SMART" id="SM00320">
    <property type="entry name" value="WD40"/>
    <property type="match status" value="3"/>
</dbReference>
<dbReference type="Proteomes" id="UP000644507">
    <property type="component" value="Unassembled WGS sequence"/>
</dbReference>
<dbReference type="CDD" id="cd14014">
    <property type="entry name" value="STKc_PknB_like"/>
    <property type="match status" value="1"/>
</dbReference>
<dbReference type="Pfam" id="PF00400">
    <property type="entry name" value="WD40"/>
    <property type="match status" value="2"/>
</dbReference>
<evidence type="ECO:0000256" key="1">
    <source>
        <dbReference type="ARBA" id="ARBA00022679"/>
    </source>
</evidence>
<dbReference type="Pfam" id="PF00069">
    <property type="entry name" value="Pkinase"/>
    <property type="match status" value="1"/>
</dbReference>
<dbReference type="InterPro" id="IPR011009">
    <property type="entry name" value="Kinase-like_dom_sf"/>
</dbReference>
<dbReference type="InterPro" id="IPR000719">
    <property type="entry name" value="Prot_kinase_dom"/>
</dbReference>
<keyword evidence="1" id="KW-0808">Transferase</keyword>
<dbReference type="InterPro" id="IPR036322">
    <property type="entry name" value="WD40_repeat_dom_sf"/>
</dbReference>
<dbReference type="RefSeq" id="WP_189572463.1">
    <property type="nucleotide sequence ID" value="NZ_BMXI01000016.1"/>
</dbReference>
<organism evidence="9 10">
    <name type="scientific">Roseibacillus persicicus</name>
    <dbReference type="NCBI Taxonomy" id="454148"/>
    <lineage>
        <taxon>Bacteria</taxon>
        <taxon>Pseudomonadati</taxon>
        <taxon>Verrucomicrobiota</taxon>
        <taxon>Verrucomicrobiia</taxon>
        <taxon>Verrucomicrobiales</taxon>
        <taxon>Verrucomicrobiaceae</taxon>
        <taxon>Roseibacillus</taxon>
    </lineage>
</organism>
<dbReference type="PROSITE" id="PS00108">
    <property type="entry name" value="PROTEIN_KINASE_ST"/>
    <property type="match status" value="1"/>
</dbReference>
<evidence type="ECO:0000256" key="5">
    <source>
        <dbReference type="PROSITE-ProRule" id="PRU00221"/>
    </source>
</evidence>
<dbReference type="Gene3D" id="1.10.510.10">
    <property type="entry name" value="Transferase(Phosphotransferase) domain 1"/>
    <property type="match status" value="1"/>
</dbReference>
<dbReference type="SUPFAM" id="SSF56112">
    <property type="entry name" value="Protein kinase-like (PK-like)"/>
    <property type="match status" value="1"/>
</dbReference>
<dbReference type="SUPFAM" id="SSF50978">
    <property type="entry name" value="WD40 repeat-like"/>
    <property type="match status" value="1"/>
</dbReference>
<dbReference type="AlphaFoldDB" id="A0A918TZ06"/>
<evidence type="ECO:0000256" key="4">
    <source>
        <dbReference type="ARBA" id="ARBA00022840"/>
    </source>
</evidence>
<keyword evidence="10" id="KW-1185">Reference proteome</keyword>
<keyword evidence="7" id="KW-0472">Membrane</keyword>
<evidence type="ECO:0000256" key="6">
    <source>
        <dbReference type="PROSITE-ProRule" id="PRU10141"/>
    </source>
</evidence>
<evidence type="ECO:0000313" key="10">
    <source>
        <dbReference type="Proteomes" id="UP000644507"/>
    </source>
</evidence>
<evidence type="ECO:0000256" key="3">
    <source>
        <dbReference type="ARBA" id="ARBA00022777"/>
    </source>
</evidence>
<dbReference type="InterPro" id="IPR017441">
    <property type="entry name" value="Protein_kinase_ATP_BS"/>
</dbReference>
<keyword evidence="3" id="KW-0418">Kinase</keyword>
<reference evidence="9" key="1">
    <citation type="journal article" date="2014" name="Int. J. Syst. Evol. Microbiol.">
        <title>Complete genome sequence of Corynebacterium casei LMG S-19264T (=DSM 44701T), isolated from a smear-ripened cheese.</title>
        <authorList>
            <consortium name="US DOE Joint Genome Institute (JGI-PGF)"/>
            <person name="Walter F."/>
            <person name="Albersmeier A."/>
            <person name="Kalinowski J."/>
            <person name="Ruckert C."/>
        </authorList>
    </citation>
    <scope>NUCLEOTIDE SEQUENCE</scope>
    <source>
        <strain evidence="9">KCTC 12988</strain>
    </source>
</reference>
<dbReference type="PROSITE" id="PS50294">
    <property type="entry name" value="WD_REPEATS_REGION"/>
    <property type="match status" value="1"/>
</dbReference>
<dbReference type="GO" id="GO:0005524">
    <property type="term" value="F:ATP binding"/>
    <property type="evidence" value="ECO:0007669"/>
    <property type="project" value="UniProtKB-UniRule"/>
</dbReference>
<dbReference type="PANTHER" id="PTHR43289">
    <property type="entry name" value="MITOGEN-ACTIVATED PROTEIN KINASE KINASE KINASE 20-RELATED"/>
    <property type="match status" value="1"/>
</dbReference>
<sequence>MKNSCSECGQQIPDESPFGICPQCCFAALPKNQDLLIDGIELGQKIGEGTFGEVFEGIILDNTLAEVAVKVLRESHLERARFLKELQIVSLLSHPNIAQLKTSGETRDGRPYYAMELVHGESIDQAETSPLAAMVQLTQAVAHAHQNGVIHRDLKPSNILVTGEGVVKVIDFGIARVFSGPLTIAHQPTQNMRMGTPLYMSPEQLEGNPRIDTLSDVYSLGLIAYELCLGRPVLQNVVSTTDSWSDNARRLQDFNFPRLESKEWNWVAAKACAFDRKDRYQTADALLKDLLAIEKGTMVMAGKTDRLYRAQKFCRKYRTAIAAVAVAMVFLATVAGMSLQMAGKERQAAQEVREAMLEREKAQLATRIAASDARLREANLALSRDNAGEALRIIDLALELHPNNEQARYFRNFLLATRSFALPVAPPPTKAPAKQIEKHKNGFLVNGSEVIALPPRKIAHSRNDIAVHDDGRGRLTFTSKETGESLLDPLIYGSGFEQAAFSPEHAAVCATTEEGALQLWDVSAMSPHAESATVSTPVTWLSFEREKDTLWLVDRNARLGLWAKNLKPLQLTKMKGFEPEFFARYAQHNHRDYLWQFWQGGNQRGLAGGRAQAFAAMLAVDKHTKKAGSSLMISTMARDEDVVVFVDSLGWIGIRNDRGSYDFLPGPRRPVSRITLSAKGERGAVLLENGELATFLPLERAVLCRWAPTESLRSLAFTDSGDLLIAAGHDGRIHFYDPSTGKKKYPSIETPGEEIELAAVPHREEFLTCSTGNLHIKRRAAHGGKLLHSGMRHRDGVHWFSCSLDGQFLFSIDQTDIASTRGALRIWSLRNGQEVVPALEHDSPINCATIYKNGQRLATASANGQVRRWSITQ</sequence>
<reference evidence="9" key="2">
    <citation type="submission" date="2020-09" db="EMBL/GenBank/DDBJ databases">
        <authorList>
            <person name="Sun Q."/>
            <person name="Kim S."/>
        </authorList>
    </citation>
    <scope>NUCLEOTIDE SEQUENCE</scope>
    <source>
        <strain evidence="9">KCTC 12988</strain>
    </source>
</reference>
<dbReference type="InterPro" id="IPR001680">
    <property type="entry name" value="WD40_rpt"/>
</dbReference>
<feature type="repeat" description="WD" evidence="5">
    <location>
        <begin position="838"/>
        <end position="873"/>
    </location>
</feature>
<evidence type="ECO:0000313" key="9">
    <source>
        <dbReference type="EMBL" id="GHC63071.1"/>
    </source>
</evidence>
<feature type="domain" description="Protein kinase" evidence="8">
    <location>
        <begin position="40"/>
        <end position="291"/>
    </location>
</feature>
<accession>A0A918TZ06</accession>
<keyword evidence="4 6" id="KW-0067">ATP-binding</keyword>
<dbReference type="InterPro" id="IPR008271">
    <property type="entry name" value="Ser/Thr_kinase_AS"/>
</dbReference>
<keyword evidence="5" id="KW-0853">WD repeat</keyword>
<gene>
    <name evidence="9" type="ORF">GCM10007100_33120</name>
</gene>
<dbReference type="InterPro" id="IPR015943">
    <property type="entry name" value="WD40/YVTN_repeat-like_dom_sf"/>
</dbReference>
<dbReference type="SMART" id="SM00220">
    <property type="entry name" value="S_TKc"/>
    <property type="match status" value="1"/>
</dbReference>
<dbReference type="GO" id="GO:0004674">
    <property type="term" value="F:protein serine/threonine kinase activity"/>
    <property type="evidence" value="ECO:0007669"/>
    <property type="project" value="TreeGrafter"/>
</dbReference>
<dbReference type="EMBL" id="BMXI01000016">
    <property type="protein sequence ID" value="GHC63071.1"/>
    <property type="molecule type" value="Genomic_DNA"/>
</dbReference>
<feature type="transmembrane region" description="Helical" evidence="7">
    <location>
        <begin position="319"/>
        <end position="339"/>
    </location>
</feature>
<evidence type="ECO:0000256" key="2">
    <source>
        <dbReference type="ARBA" id="ARBA00022741"/>
    </source>
</evidence>